<evidence type="ECO:0000256" key="1">
    <source>
        <dbReference type="SAM" id="MobiDB-lite"/>
    </source>
</evidence>
<evidence type="ECO:0008006" key="6">
    <source>
        <dbReference type="Google" id="ProtNLM"/>
    </source>
</evidence>
<evidence type="ECO:0000256" key="3">
    <source>
        <dbReference type="SAM" id="SignalP"/>
    </source>
</evidence>
<dbReference type="eggNOG" id="ENOG502SQDM">
    <property type="taxonomic scope" value="Eukaryota"/>
</dbReference>
<feature type="signal peptide" evidence="3">
    <location>
        <begin position="1"/>
        <end position="20"/>
    </location>
</feature>
<dbReference type="EMBL" id="CP003009">
    <property type="protein sequence ID" value="AEO64212.1"/>
    <property type="molecule type" value="Genomic_DNA"/>
</dbReference>
<feature type="chain" id="PRO_5003436610" description="Extracellular membrane protein CFEM domain-containing protein" evidence="3">
    <location>
        <begin position="21"/>
        <end position="658"/>
    </location>
</feature>
<feature type="region of interest" description="Disordered" evidence="1">
    <location>
        <begin position="413"/>
        <end position="658"/>
    </location>
</feature>
<accession>G2QRR8</accession>
<dbReference type="RefSeq" id="XP_003650548.1">
    <property type="nucleotide sequence ID" value="XM_003650500.1"/>
</dbReference>
<dbReference type="OrthoDB" id="3436787at2759"/>
<keyword evidence="2" id="KW-1133">Transmembrane helix</keyword>
<keyword evidence="3" id="KW-0732">Signal</keyword>
<feature type="transmembrane region" description="Helical" evidence="2">
    <location>
        <begin position="365"/>
        <end position="388"/>
    </location>
</feature>
<keyword evidence="2" id="KW-0812">Transmembrane</keyword>
<feature type="compositionally biased region" description="Pro residues" evidence="1">
    <location>
        <begin position="588"/>
        <end position="597"/>
    </location>
</feature>
<sequence>MGRLLVATGVLALAVASARAASIGYVTDLDIFSALSALSWNIQWQTYEACPKSASDLQSCVCTKNNNLASISSKISASVSDSCGSMASDDQSSAQAVLSAYCNPGATVTFASPTAVSVYITDIPEVSNLAPCARSAMSYVVQSMTYTYCPSDAPALASCACLKNQNSVAVSRIIYTSVKEYCAGHTADISSAEAMFAAYCAMNNGTSSFPQPSNPPGDMTYYITDLPQYSSLAPCAAEALSYAVRAQTFELCPNGPQALASCVCLKDGMTSEVLKELTSSVKEICSSTATEDVTSAVAVFDFYCSAAAAQVTAGGVTASVEQTYPASGAAGGPKQTGGSGSGGTGSSGSNQGGTNSSSGGPSTPVIVGIVVGVVGGLAVLSSLIYFLAREARKRRAAAYSAYGGGHPGAGLLPFNGKSELPSDSAAAAVPFPSRPSQSTPQPGAVPARVDNVSPVSAHATTSTPPPNQAELSGQSAPYPPMPNRPELLGQAATAAAAAAPSRPVPNAPELYGQGAPQPNRPELYGQTAAFATPPPNQSELQGQGAPFYATNLNQTEYSSSPPPNQSELQGQGAQSYAANLNRSEYSSSPPPPYPGSPRPQQMQVYQHYPAGAPPPGATASAAYGQQTQSPAQPQSSWQSGPVPAFHEMDGGSHGMPQR</sequence>
<dbReference type="STRING" id="578455.G2QRR8"/>
<evidence type="ECO:0000313" key="5">
    <source>
        <dbReference type="Proteomes" id="UP000008181"/>
    </source>
</evidence>
<feature type="compositionally biased region" description="Low complexity" evidence="1">
    <location>
        <begin position="347"/>
        <end position="361"/>
    </location>
</feature>
<keyword evidence="2" id="KW-0472">Membrane</keyword>
<dbReference type="GeneID" id="11515448"/>
<organism evidence="4 5">
    <name type="scientific">Thermothielavioides terrestris (strain ATCC 38088 / NRRL 8126)</name>
    <name type="common">Thielavia terrestris</name>
    <dbReference type="NCBI Taxonomy" id="578455"/>
    <lineage>
        <taxon>Eukaryota</taxon>
        <taxon>Fungi</taxon>
        <taxon>Dikarya</taxon>
        <taxon>Ascomycota</taxon>
        <taxon>Pezizomycotina</taxon>
        <taxon>Sordariomycetes</taxon>
        <taxon>Sordariomycetidae</taxon>
        <taxon>Sordariales</taxon>
        <taxon>Chaetomiaceae</taxon>
        <taxon>Thermothielavioides</taxon>
        <taxon>Thermothielavioides terrestris</taxon>
    </lineage>
</organism>
<evidence type="ECO:0000313" key="4">
    <source>
        <dbReference type="EMBL" id="AEO64212.1"/>
    </source>
</evidence>
<feature type="region of interest" description="Disordered" evidence="1">
    <location>
        <begin position="327"/>
        <end position="361"/>
    </location>
</feature>
<gene>
    <name evidence="4" type="ORF">THITE_158128</name>
</gene>
<feature type="compositionally biased region" description="Low complexity" evidence="1">
    <location>
        <begin position="617"/>
        <end position="641"/>
    </location>
</feature>
<dbReference type="HOGENOM" id="CLU_017868_1_0_1"/>
<evidence type="ECO:0000256" key="2">
    <source>
        <dbReference type="SAM" id="Phobius"/>
    </source>
</evidence>
<keyword evidence="5" id="KW-1185">Reference proteome</keyword>
<reference evidence="4 5" key="1">
    <citation type="journal article" date="2011" name="Nat. Biotechnol.">
        <title>Comparative genomic analysis of the thermophilic biomass-degrading fungi Myceliophthora thermophila and Thielavia terrestris.</title>
        <authorList>
            <person name="Berka R.M."/>
            <person name="Grigoriev I.V."/>
            <person name="Otillar R."/>
            <person name="Salamov A."/>
            <person name="Grimwood J."/>
            <person name="Reid I."/>
            <person name="Ishmael N."/>
            <person name="John T."/>
            <person name="Darmond C."/>
            <person name="Moisan M.-C."/>
            <person name="Henrissat B."/>
            <person name="Coutinho P.M."/>
            <person name="Lombard V."/>
            <person name="Natvig D.O."/>
            <person name="Lindquist E."/>
            <person name="Schmutz J."/>
            <person name="Lucas S."/>
            <person name="Harris P."/>
            <person name="Powlowski J."/>
            <person name="Bellemare A."/>
            <person name="Taylor D."/>
            <person name="Butler G."/>
            <person name="de Vries R.P."/>
            <person name="Allijn I.E."/>
            <person name="van den Brink J."/>
            <person name="Ushinsky S."/>
            <person name="Storms R."/>
            <person name="Powell A.J."/>
            <person name="Paulsen I.T."/>
            <person name="Elbourne L.D.H."/>
            <person name="Baker S.E."/>
            <person name="Magnuson J."/>
            <person name="LaBoissiere S."/>
            <person name="Clutterbuck A.J."/>
            <person name="Martinez D."/>
            <person name="Wogulis M."/>
            <person name="de Leon A.L."/>
            <person name="Rey M.W."/>
            <person name="Tsang A."/>
        </authorList>
    </citation>
    <scope>NUCLEOTIDE SEQUENCE [LARGE SCALE GENOMIC DNA]</scope>
    <source>
        <strain evidence="5">ATCC 38088 / NRRL 8126</strain>
    </source>
</reference>
<dbReference type="AlphaFoldDB" id="G2QRR8"/>
<protein>
    <recommendedName>
        <fullName evidence="6">Extracellular membrane protein CFEM domain-containing protein</fullName>
    </recommendedName>
</protein>
<dbReference type="Proteomes" id="UP000008181">
    <property type="component" value="Chromosome 1"/>
</dbReference>
<feature type="compositionally biased region" description="Gly residues" evidence="1">
    <location>
        <begin position="329"/>
        <end position="346"/>
    </location>
</feature>
<proteinExistence type="predicted"/>
<name>G2QRR8_THETT</name>
<feature type="compositionally biased region" description="Polar residues" evidence="1">
    <location>
        <begin position="550"/>
        <end position="581"/>
    </location>
</feature>
<dbReference type="KEGG" id="ttt:THITE_158128"/>